<protein>
    <submittedName>
        <fullName evidence="1">Uncharacterized protein</fullName>
    </submittedName>
</protein>
<accession>A0A8K0GMA7</accession>
<reference evidence="1" key="1">
    <citation type="submission" date="2019-08" db="EMBL/GenBank/DDBJ databases">
        <title>The genome of the North American firefly Photinus pyralis.</title>
        <authorList>
            <consortium name="Photinus pyralis genome working group"/>
            <person name="Fallon T.R."/>
            <person name="Sander Lower S.E."/>
            <person name="Weng J.-K."/>
        </authorList>
    </citation>
    <scope>NUCLEOTIDE SEQUENCE</scope>
    <source>
        <strain evidence="1">TRF0915ILg1</strain>
        <tissue evidence="1">Whole body</tissue>
    </source>
</reference>
<dbReference type="EMBL" id="VTPC01000552">
    <property type="protein sequence ID" value="KAF2905384.1"/>
    <property type="molecule type" value="Genomic_DNA"/>
</dbReference>
<dbReference type="Proteomes" id="UP000801492">
    <property type="component" value="Unassembled WGS sequence"/>
</dbReference>
<sequence length="218" mass="24332">MPTTPAPAISINNIAKQLEVEQVNMLIYCMGDRADDIFVSLKFTEDQKAKYKEVVSAFDNNFNQTDRIVVGIEDKKLSERMQLLNDPTLEKAITMAKQSEQVKNQQPQIRRGNLQIAGNSEKRTTAGTPESFSGWTPGSGQVYNKCGGDNKKHPENKYPAATAICNTCKRKGHYGKVCSSVKCNVNEITEQEDAFVGTIKAISNQKINPKRKWNAMIE</sequence>
<comment type="caution">
    <text evidence="1">The sequence shown here is derived from an EMBL/GenBank/DDBJ whole genome shotgun (WGS) entry which is preliminary data.</text>
</comment>
<dbReference type="OrthoDB" id="7698230at2759"/>
<dbReference type="AlphaFoldDB" id="A0A8K0GMA7"/>
<name>A0A8K0GMA7_IGNLU</name>
<feature type="non-terminal residue" evidence="1">
    <location>
        <position position="1"/>
    </location>
</feature>
<evidence type="ECO:0000313" key="2">
    <source>
        <dbReference type="Proteomes" id="UP000801492"/>
    </source>
</evidence>
<proteinExistence type="predicted"/>
<evidence type="ECO:0000313" key="1">
    <source>
        <dbReference type="EMBL" id="KAF2905384.1"/>
    </source>
</evidence>
<keyword evidence="2" id="KW-1185">Reference proteome</keyword>
<gene>
    <name evidence="1" type="ORF">ILUMI_00802</name>
</gene>
<organism evidence="1 2">
    <name type="scientific">Ignelater luminosus</name>
    <name type="common">Cucubano</name>
    <name type="synonym">Pyrophorus luminosus</name>
    <dbReference type="NCBI Taxonomy" id="2038154"/>
    <lineage>
        <taxon>Eukaryota</taxon>
        <taxon>Metazoa</taxon>
        <taxon>Ecdysozoa</taxon>
        <taxon>Arthropoda</taxon>
        <taxon>Hexapoda</taxon>
        <taxon>Insecta</taxon>
        <taxon>Pterygota</taxon>
        <taxon>Neoptera</taxon>
        <taxon>Endopterygota</taxon>
        <taxon>Coleoptera</taxon>
        <taxon>Polyphaga</taxon>
        <taxon>Elateriformia</taxon>
        <taxon>Elateroidea</taxon>
        <taxon>Elateridae</taxon>
        <taxon>Agrypninae</taxon>
        <taxon>Pyrophorini</taxon>
        <taxon>Ignelater</taxon>
    </lineage>
</organism>